<evidence type="ECO:0000313" key="11">
    <source>
        <dbReference type="Proteomes" id="UP000275267"/>
    </source>
</evidence>
<dbReference type="InterPro" id="IPR017930">
    <property type="entry name" value="Myb_dom"/>
</dbReference>
<accession>A0A3L6S3T1</accession>
<feature type="compositionally biased region" description="Basic and acidic residues" evidence="6">
    <location>
        <begin position="1073"/>
        <end position="1085"/>
    </location>
</feature>
<dbReference type="PROSITE" id="PS51294">
    <property type="entry name" value="HTH_MYB"/>
    <property type="match status" value="1"/>
</dbReference>
<comment type="subcellular location">
    <subcellularLocation>
        <location evidence="1">Nucleus</location>
    </subcellularLocation>
</comment>
<dbReference type="GO" id="GO:0012507">
    <property type="term" value="C:ER to Golgi transport vesicle membrane"/>
    <property type="evidence" value="ECO:0007669"/>
    <property type="project" value="TreeGrafter"/>
</dbReference>
<feature type="compositionally biased region" description="Low complexity" evidence="6">
    <location>
        <begin position="1247"/>
        <end position="1259"/>
    </location>
</feature>
<feature type="region of interest" description="Disordered" evidence="6">
    <location>
        <begin position="75"/>
        <end position="94"/>
    </location>
</feature>
<dbReference type="PROSITE" id="PS51293">
    <property type="entry name" value="SANT"/>
    <property type="match status" value="1"/>
</dbReference>
<dbReference type="OrthoDB" id="118550at2759"/>
<feature type="region of interest" description="Disordered" evidence="6">
    <location>
        <begin position="1126"/>
        <end position="1191"/>
    </location>
</feature>
<dbReference type="NCBIfam" id="TIGR01557">
    <property type="entry name" value="myb_SHAQKYF"/>
    <property type="match status" value="1"/>
</dbReference>
<gene>
    <name evidence="10" type="ORF">C2845_PM09G00270</name>
</gene>
<proteinExistence type="predicted"/>
<dbReference type="InterPro" id="IPR001005">
    <property type="entry name" value="SANT/Myb"/>
</dbReference>
<feature type="region of interest" description="Disordered" evidence="6">
    <location>
        <begin position="566"/>
        <end position="615"/>
    </location>
</feature>
<feature type="compositionally biased region" description="Basic and acidic residues" evidence="6">
    <location>
        <begin position="578"/>
        <end position="594"/>
    </location>
</feature>
<feature type="region of interest" description="Disordered" evidence="6">
    <location>
        <begin position="407"/>
        <end position="492"/>
    </location>
</feature>
<evidence type="ECO:0000313" key="10">
    <source>
        <dbReference type="EMBL" id="RLN13605.1"/>
    </source>
</evidence>
<feature type="compositionally biased region" description="Polar residues" evidence="6">
    <location>
        <begin position="1139"/>
        <end position="1148"/>
    </location>
</feature>
<feature type="compositionally biased region" description="Low complexity" evidence="6">
    <location>
        <begin position="1315"/>
        <end position="1326"/>
    </location>
</feature>
<feature type="compositionally biased region" description="Basic and acidic residues" evidence="6">
    <location>
        <begin position="448"/>
        <end position="458"/>
    </location>
</feature>
<dbReference type="GO" id="GO:0070973">
    <property type="term" value="P:protein localization to endoplasmic reticulum exit site"/>
    <property type="evidence" value="ECO:0007669"/>
    <property type="project" value="TreeGrafter"/>
</dbReference>
<feature type="compositionally biased region" description="Pro residues" evidence="6">
    <location>
        <begin position="1129"/>
        <end position="1138"/>
    </location>
</feature>
<keyword evidence="5" id="KW-0539">Nucleus</keyword>
<evidence type="ECO:0000256" key="3">
    <source>
        <dbReference type="ARBA" id="ARBA00023125"/>
    </source>
</evidence>
<feature type="domain" description="SANT" evidence="8">
    <location>
        <begin position="24"/>
        <end position="77"/>
    </location>
</feature>
<dbReference type="GO" id="GO:0005634">
    <property type="term" value="C:nucleus"/>
    <property type="evidence" value="ECO:0007669"/>
    <property type="project" value="UniProtKB-SubCell"/>
</dbReference>
<dbReference type="Pfam" id="PF24904">
    <property type="entry name" value="RVE6"/>
    <property type="match status" value="1"/>
</dbReference>
<protein>
    <submittedName>
        <fullName evidence="10">Uncharacterized protein</fullName>
    </submittedName>
</protein>
<feature type="compositionally biased region" description="Polar residues" evidence="6">
    <location>
        <begin position="363"/>
        <end position="373"/>
    </location>
</feature>
<dbReference type="CDD" id="cd00167">
    <property type="entry name" value="SANT"/>
    <property type="match status" value="1"/>
</dbReference>
<feature type="compositionally biased region" description="Low complexity" evidence="6">
    <location>
        <begin position="407"/>
        <end position="416"/>
    </location>
</feature>
<evidence type="ECO:0000259" key="9">
    <source>
        <dbReference type="PROSITE" id="PS51294"/>
    </source>
</evidence>
<dbReference type="Pfam" id="PF00249">
    <property type="entry name" value="Myb_DNA-binding"/>
    <property type="match status" value="1"/>
</dbReference>
<keyword evidence="2" id="KW-0805">Transcription regulation</keyword>
<dbReference type="EMBL" id="PQIB02000006">
    <property type="protein sequence ID" value="RLN13605.1"/>
    <property type="molecule type" value="Genomic_DNA"/>
</dbReference>
<evidence type="ECO:0000256" key="4">
    <source>
        <dbReference type="ARBA" id="ARBA00023163"/>
    </source>
</evidence>
<feature type="compositionally biased region" description="Low complexity" evidence="6">
    <location>
        <begin position="1270"/>
        <end position="1284"/>
    </location>
</feature>
<dbReference type="GO" id="GO:0003677">
    <property type="term" value="F:DNA binding"/>
    <property type="evidence" value="ECO:0007669"/>
    <property type="project" value="UniProtKB-KW"/>
</dbReference>
<evidence type="ECO:0000256" key="6">
    <source>
        <dbReference type="SAM" id="MobiDB-lite"/>
    </source>
</evidence>
<feature type="domain" description="HTH myb-type" evidence="9">
    <location>
        <begin position="21"/>
        <end position="75"/>
    </location>
</feature>
<dbReference type="GO" id="GO:0010468">
    <property type="term" value="P:regulation of gene expression"/>
    <property type="evidence" value="ECO:0007669"/>
    <property type="project" value="UniProtKB-ARBA"/>
</dbReference>
<dbReference type="SUPFAM" id="SSF46689">
    <property type="entry name" value="Homeodomain-like"/>
    <property type="match status" value="1"/>
</dbReference>
<evidence type="ECO:0000256" key="1">
    <source>
        <dbReference type="ARBA" id="ARBA00004123"/>
    </source>
</evidence>
<feature type="compositionally biased region" description="Acidic residues" evidence="6">
    <location>
        <begin position="1"/>
        <end position="11"/>
    </location>
</feature>
<feature type="domain" description="Myb-like" evidence="7">
    <location>
        <begin position="21"/>
        <end position="71"/>
    </location>
</feature>
<feature type="region of interest" description="Disordered" evidence="6">
    <location>
        <begin position="1"/>
        <end position="29"/>
    </location>
</feature>
<reference evidence="11" key="1">
    <citation type="journal article" date="2019" name="Nat. Commun.">
        <title>The genome of broomcorn millet.</title>
        <authorList>
            <person name="Zou C."/>
            <person name="Miki D."/>
            <person name="Li D."/>
            <person name="Tang Q."/>
            <person name="Xiao L."/>
            <person name="Rajput S."/>
            <person name="Deng P."/>
            <person name="Jia W."/>
            <person name="Huang R."/>
            <person name="Zhang M."/>
            <person name="Sun Y."/>
            <person name="Hu J."/>
            <person name="Fu X."/>
            <person name="Schnable P.S."/>
            <person name="Li F."/>
            <person name="Zhang H."/>
            <person name="Feng B."/>
            <person name="Zhu X."/>
            <person name="Liu R."/>
            <person name="Schnable J.C."/>
            <person name="Zhu J.-K."/>
            <person name="Zhang H."/>
        </authorList>
    </citation>
    <scope>NUCLEOTIDE SEQUENCE [LARGE SCALE GENOMIC DNA]</scope>
</reference>
<keyword evidence="4" id="KW-0804">Transcription</keyword>
<dbReference type="FunFam" id="1.10.10.60:FF:000023">
    <property type="entry name" value="protein REVEILLE 6 isoform X1"/>
    <property type="match status" value="1"/>
</dbReference>
<organism evidence="10 11">
    <name type="scientific">Panicum miliaceum</name>
    <name type="common">Proso millet</name>
    <name type="synonym">Broomcorn millet</name>
    <dbReference type="NCBI Taxonomy" id="4540"/>
    <lineage>
        <taxon>Eukaryota</taxon>
        <taxon>Viridiplantae</taxon>
        <taxon>Streptophyta</taxon>
        <taxon>Embryophyta</taxon>
        <taxon>Tracheophyta</taxon>
        <taxon>Spermatophyta</taxon>
        <taxon>Magnoliopsida</taxon>
        <taxon>Liliopsida</taxon>
        <taxon>Poales</taxon>
        <taxon>Poaceae</taxon>
        <taxon>PACMAD clade</taxon>
        <taxon>Panicoideae</taxon>
        <taxon>Panicodae</taxon>
        <taxon>Paniceae</taxon>
        <taxon>Panicinae</taxon>
        <taxon>Panicum</taxon>
        <taxon>Panicum sect. Panicum</taxon>
    </lineage>
</organism>
<dbReference type="PANTHER" id="PTHR13402:SF31">
    <property type="entry name" value="PROTEIN TRANSPORT PROTEIN SEC16"/>
    <property type="match status" value="1"/>
</dbReference>
<dbReference type="InterPro" id="IPR017884">
    <property type="entry name" value="SANT_dom"/>
</dbReference>
<dbReference type="InterPro" id="IPR006447">
    <property type="entry name" value="Myb_dom_plants"/>
</dbReference>
<keyword evidence="3" id="KW-0238">DNA-binding</keyword>
<keyword evidence="11" id="KW-1185">Reference proteome</keyword>
<dbReference type="GO" id="GO:0007030">
    <property type="term" value="P:Golgi organization"/>
    <property type="evidence" value="ECO:0007669"/>
    <property type="project" value="TreeGrafter"/>
</dbReference>
<dbReference type="InterPro" id="IPR009057">
    <property type="entry name" value="Homeodomain-like_sf"/>
</dbReference>
<evidence type="ECO:0000259" key="8">
    <source>
        <dbReference type="PROSITE" id="PS51293"/>
    </source>
</evidence>
<evidence type="ECO:0000256" key="5">
    <source>
        <dbReference type="ARBA" id="ARBA00023242"/>
    </source>
</evidence>
<name>A0A3L6S3T1_PANMI</name>
<sequence length="1385" mass="148130">MALPLGDDEDEGPRRVRKPYTITKSRESWTEPEHDKFLEALQLFDRDWKKIEAYVGSKTVIQVRSHAQKYFLKVQKNGTGEHLPPPRPKRKAAHPYPHKASKKALQVVLPQQASHIMEQGCGTSMDTATVATDLSANDAFPSWENDPFQHLSPRHTQGFLCSVVVKSISDQFLARGYLLITDATGSGATNNYSSSIGSQSGTWPTSEATEQDIMPPALRAMPDFARVYSFLGSIFDPETNGHLQKLKEMDPIDAETVLLLMKNLSINLTSPNFEEHVQWNDFDATTGAAGADPFGDLQPGGAEDAFFGGTAAGDQGGQESLLGASNASAPGHSFSAGVGNNATATDGQPDYSFYGRTDDNKADSQFNSTTGAVGYGDQSTTFQLESADPRYLESLYPGWKYDDATQQWYQQQQQQQNNSHAETVHGSTEITPQPRPVTEADDQPAPAPHKEDVEHEPMPVHPQVESMGDHASLRGTTDTSAPDHSLYGTMDSNASSQFNSTTVAAGYGGYSTDAQLESADPRYLESLYPGWKYDDATQQWYQVDTVSAQHITAEATSAVAVVGSDNVQQQQQNNSHAEAGHEPTKATSEPKPEFEPSAAPSKTEADNEPSVAPYKDEVENDPTLVYPQVEPVVAHHPEADNEAVEAGSAVLHPDTKAELQEMPASADKAVTAPERCGSLGSEKGVHTAIKQVQWNDFGANTSAGGADPFGDLLPDGAEDDFFGATVPGDHGVQASMVGTNNATTLDHSFSAGVDNNAAISAGVVGYSFSGVVDSNANSYFDSSASAAGYGVQSTNAQLDSTDPKYLESLYPGWKYDAATQQWYQVDTPGAQSYAADNTGAVAVLGSDNVQQHQQQFRASYLQNVSHAALETIAEESSVNATSWGQSGSSAAPVEYPPNMLFYAEYPGWYFDTNTQQWQSLESYQQSVAQAATSPAASHGFAGAGHTVAQYTEDSYASSFCQQSQWQPDSLGNTMQPDVLGGNSLLGSSFSSNQQAENQIGRQINAESLQSSINYKPHADTFVPSTGQHTGSEGNHASYEGFKGNHSWYKGSEHSTSQEVGYKGFASSTGFQTGHKESQPPKDHQAGHMAYEPSTRVGLLGQAKLGDLNKFYYDEKLKRWVEEGAEVPAEEPPLPPPPTKSSFQNSIPESNLKGPPVGGGYTANGFAEAKALNPSEPSSGMPPMPPTQNQFSARGRMGVRSRYVDTFNKGGGGGGANAFGAATMYSKPAAPSMSSLSGAKFFMPTPPAAAASEQAAGDAPTGSHSETTQQAEPSSSPAVEAAFSSLAPPVPMHSTIQRYPSGDNIQRYPSMDNIVAPSDSAGSSMSRSRASSWSGAYLEQLGSTAVCRPPDGQTMPSPMMPGKRPPHSPCSSMVWVRIFTRWSSDI</sequence>
<dbReference type="PROSITE" id="PS50090">
    <property type="entry name" value="MYB_LIKE"/>
    <property type="match status" value="1"/>
</dbReference>
<comment type="caution">
    <text evidence="10">The sequence shown here is derived from an EMBL/GenBank/DDBJ whole genome shotgun (WGS) entry which is preliminary data.</text>
</comment>
<feature type="region of interest" description="Disordered" evidence="6">
    <location>
        <begin position="307"/>
        <end position="373"/>
    </location>
</feature>
<dbReference type="PANTHER" id="PTHR13402">
    <property type="entry name" value="RGPR-RELATED"/>
    <property type="match status" value="1"/>
</dbReference>
<dbReference type="SMART" id="SM00717">
    <property type="entry name" value="SANT"/>
    <property type="match status" value="1"/>
</dbReference>
<dbReference type="STRING" id="4540.A0A3L6S3T1"/>
<feature type="region of interest" description="Disordered" evidence="6">
    <location>
        <begin position="1244"/>
        <end position="1326"/>
    </location>
</feature>
<feature type="region of interest" description="Disordered" evidence="6">
    <location>
        <begin position="1064"/>
        <end position="1087"/>
    </location>
</feature>
<dbReference type="Gene3D" id="1.10.10.60">
    <property type="entry name" value="Homeodomain-like"/>
    <property type="match status" value="1"/>
</dbReference>
<evidence type="ECO:0000256" key="2">
    <source>
        <dbReference type="ARBA" id="ARBA00023015"/>
    </source>
</evidence>
<dbReference type="Proteomes" id="UP000275267">
    <property type="component" value="Unassembled WGS sequence"/>
</dbReference>
<feature type="compositionally biased region" description="Polar residues" evidence="6">
    <location>
        <begin position="417"/>
        <end position="431"/>
    </location>
</feature>
<dbReference type="GO" id="GO:0070971">
    <property type="term" value="C:endoplasmic reticulum exit site"/>
    <property type="evidence" value="ECO:0007669"/>
    <property type="project" value="TreeGrafter"/>
</dbReference>
<evidence type="ECO:0000259" key="7">
    <source>
        <dbReference type="PROSITE" id="PS50090"/>
    </source>
</evidence>